<dbReference type="PANTHER" id="PTHR11063">
    <property type="entry name" value="GLUTAMATE SEMIALDEHYDE DEHYDROGENASE"/>
    <property type="match status" value="1"/>
</dbReference>
<dbReference type="SUPFAM" id="SSF53720">
    <property type="entry name" value="ALDH-like"/>
    <property type="match status" value="1"/>
</dbReference>
<comment type="similarity">
    <text evidence="7">Belongs to the gamma-glutamyl phosphate reductase family.</text>
</comment>
<feature type="domain" description="Aldehyde dehydrogenase" evidence="8">
    <location>
        <begin position="15"/>
        <end position="285"/>
    </location>
</feature>
<keyword evidence="3 7" id="KW-0641">Proline biosynthesis</keyword>
<evidence type="ECO:0000256" key="1">
    <source>
        <dbReference type="ARBA" id="ARBA00004985"/>
    </source>
</evidence>
<evidence type="ECO:0000256" key="7">
    <source>
        <dbReference type="HAMAP-Rule" id="MF_00412"/>
    </source>
</evidence>
<evidence type="ECO:0000256" key="6">
    <source>
        <dbReference type="ARBA" id="ARBA00049024"/>
    </source>
</evidence>
<comment type="pathway">
    <text evidence="1 7">Amino-acid biosynthesis; L-proline biosynthesis; L-glutamate 5-semialdehyde from L-glutamate: step 2/2.</text>
</comment>
<dbReference type="InterPro" id="IPR016162">
    <property type="entry name" value="Ald_DH_N"/>
</dbReference>
<dbReference type="GO" id="GO:0050661">
    <property type="term" value="F:NADP binding"/>
    <property type="evidence" value="ECO:0007669"/>
    <property type="project" value="InterPro"/>
</dbReference>
<dbReference type="InterPro" id="IPR000965">
    <property type="entry name" value="GPR_dom"/>
</dbReference>
<dbReference type="Pfam" id="PF00171">
    <property type="entry name" value="Aldedh"/>
    <property type="match status" value="1"/>
</dbReference>
<evidence type="ECO:0000256" key="5">
    <source>
        <dbReference type="ARBA" id="ARBA00023002"/>
    </source>
</evidence>
<sequence>MTSQEIQNRILDMGARARAASRELVKLTSEQKNDVLRAMAAEVRRREKTILEANAKDIAAAEEKGLSKPMVQRLELSPKSLEAIAVAIEQVADLPDPVGEVLGEWTRPNGLKFRKERVPIGVIGIIYESRPNVTSDAAVLCFKTGNATILRGGSEAIHSNTALAEALQKGGERAGLPADSIQLIPFTNRESVTHLAQMDQYLDLIIPRGGKGLIERVVKEARMPVIKHYDGVCHVYVHKDASFEMAADLIINGKVQKPSACNAVETVLVHESIAEGFAATLADLIRPHGVEVRADATLQKFWPGSKEATEEDWNTEYLDLILSAKTVKGVDEAIAHINAHGSRHTDTIVTETESVAKQFMHEVDSAVVLWNASTRFNDGGEFGFGAEIGISTDKLHARGPMGLAELCSYKYLVIGTGQVRV</sequence>
<dbReference type="NCBIfam" id="TIGR00407">
    <property type="entry name" value="proA"/>
    <property type="match status" value="1"/>
</dbReference>
<name>A0A366HV80_9BACT</name>
<dbReference type="Gene3D" id="3.40.309.10">
    <property type="entry name" value="Aldehyde Dehydrogenase, Chain A, domain 2"/>
    <property type="match status" value="1"/>
</dbReference>
<dbReference type="RefSeq" id="WP_113956521.1">
    <property type="nucleotide sequence ID" value="NZ_QNRR01000001.1"/>
</dbReference>
<dbReference type="NCBIfam" id="NF001221">
    <property type="entry name" value="PRK00197.1"/>
    <property type="match status" value="1"/>
</dbReference>
<keyword evidence="5 7" id="KW-0560">Oxidoreductase</keyword>
<dbReference type="InterPro" id="IPR012134">
    <property type="entry name" value="Glu-5-SA_DH"/>
</dbReference>
<comment type="caution">
    <text evidence="9">The sequence shown here is derived from an EMBL/GenBank/DDBJ whole genome shotgun (WGS) entry which is preliminary data.</text>
</comment>
<gene>
    <name evidence="7" type="primary">proA</name>
    <name evidence="9" type="ORF">DES53_101396</name>
</gene>
<dbReference type="EC" id="1.2.1.41" evidence="7"/>
<comment type="function">
    <text evidence="7">Catalyzes the NADPH-dependent reduction of L-glutamate 5-phosphate into L-glutamate 5-semialdehyde and phosphate. The product spontaneously undergoes cyclization to form 1-pyrroline-5-carboxylate.</text>
</comment>
<dbReference type="UniPathway" id="UPA00098">
    <property type="reaction ID" value="UER00360"/>
</dbReference>
<evidence type="ECO:0000256" key="3">
    <source>
        <dbReference type="ARBA" id="ARBA00022650"/>
    </source>
</evidence>
<dbReference type="InterPro" id="IPR015590">
    <property type="entry name" value="Aldehyde_DH_dom"/>
</dbReference>
<dbReference type="InterPro" id="IPR020593">
    <property type="entry name" value="G-glutamylP_reductase_CS"/>
</dbReference>
<dbReference type="CDD" id="cd07079">
    <property type="entry name" value="ALDH_F18-19_ProA-GPR"/>
    <property type="match status" value="1"/>
</dbReference>
<keyword evidence="2 7" id="KW-0028">Amino-acid biosynthesis</keyword>
<keyword evidence="7" id="KW-0963">Cytoplasm</keyword>
<dbReference type="GO" id="GO:0005737">
    <property type="term" value="C:cytoplasm"/>
    <property type="evidence" value="ECO:0007669"/>
    <property type="project" value="UniProtKB-SubCell"/>
</dbReference>
<dbReference type="FunFam" id="3.40.309.10:FF:000006">
    <property type="entry name" value="Gamma-glutamyl phosphate reductase"/>
    <property type="match status" value="1"/>
</dbReference>
<dbReference type="Gene3D" id="3.40.605.10">
    <property type="entry name" value="Aldehyde Dehydrogenase, Chain A, domain 1"/>
    <property type="match status" value="1"/>
</dbReference>
<dbReference type="EMBL" id="QNRR01000001">
    <property type="protein sequence ID" value="RBP47599.1"/>
    <property type="molecule type" value="Genomic_DNA"/>
</dbReference>
<dbReference type="Proteomes" id="UP000253426">
    <property type="component" value="Unassembled WGS sequence"/>
</dbReference>
<reference evidence="9 10" key="1">
    <citation type="submission" date="2018-06" db="EMBL/GenBank/DDBJ databases">
        <title>Genomic Encyclopedia of Type Strains, Phase IV (KMG-IV): sequencing the most valuable type-strain genomes for metagenomic binning, comparative biology and taxonomic classification.</title>
        <authorList>
            <person name="Goeker M."/>
        </authorList>
    </citation>
    <scope>NUCLEOTIDE SEQUENCE [LARGE SCALE GENOMIC DNA]</scope>
    <source>
        <strain evidence="9 10">DSM 25532</strain>
    </source>
</reference>
<keyword evidence="4 7" id="KW-0521">NADP</keyword>
<dbReference type="GO" id="GO:0055129">
    <property type="term" value="P:L-proline biosynthetic process"/>
    <property type="evidence" value="ECO:0007669"/>
    <property type="project" value="UniProtKB-UniRule"/>
</dbReference>
<organism evidence="9 10">
    <name type="scientific">Roseimicrobium gellanilyticum</name>
    <dbReference type="NCBI Taxonomy" id="748857"/>
    <lineage>
        <taxon>Bacteria</taxon>
        <taxon>Pseudomonadati</taxon>
        <taxon>Verrucomicrobiota</taxon>
        <taxon>Verrucomicrobiia</taxon>
        <taxon>Verrucomicrobiales</taxon>
        <taxon>Verrucomicrobiaceae</taxon>
        <taxon>Roseimicrobium</taxon>
    </lineage>
</organism>
<dbReference type="AlphaFoldDB" id="A0A366HV80"/>
<evidence type="ECO:0000256" key="2">
    <source>
        <dbReference type="ARBA" id="ARBA00022605"/>
    </source>
</evidence>
<dbReference type="PROSITE" id="PS01223">
    <property type="entry name" value="PROA"/>
    <property type="match status" value="1"/>
</dbReference>
<comment type="catalytic activity">
    <reaction evidence="6 7">
        <text>L-glutamate 5-semialdehyde + phosphate + NADP(+) = L-glutamyl 5-phosphate + NADPH + H(+)</text>
        <dbReference type="Rhea" id="RHEA:19541"/>
        <dbReference type="ChEBI" id="CHEBI:15378"/>
        <dbReference type="ChEBI" id="CHEBI:43474"/>
        <dbReference type="ChEBI" id="CHEBI:57783"/>
        <dbReference type="ChEBI" id="CHEBI:58066"/>
        <dbReference type="ChEBI" id="CHEBI:58274"/>
        <dbReference type="ChEBI" id="CHEBI:58349"/>
        <dbReference type="EC" id="1.2.1.41"/>
    </reaction>
</comment>
<evidence type="ECO:0000313" key="10">
    <source>
        <dbReference type="Proteomes" id="UP000253426"/>
    </source>
</evidence>
<dbReference type="InterPro" id="IPR016163">
    <property type="entry name" value="Ald_DH_C"/>
</dbReference>
<keyword evidence="10" id="KW-1185">Reference proteome</keyword>
<dbReference type="PANTHER" id="PTHR11063:SF8">
    <property type="entry name" value="DELTA-1-PYRROLINE-5-CARBOXYLATE SYNTHASE"/>
    <property type="match status" value="1"/>
</dbReference>
<proteinExistence type="inferred from homology"/>
<dbReference type="GO" id="GO:0004350">
    <property type="term" value="F:glutamate-5-semialdehyde dehydrogenase activity"/>
    <property type="evidence" value="ECO:0007669"/>
    <property type="project" value="UniProtKB-UniRule"/>
</dbReference>
<evidence type="ECO:0000313" key="9">
    <source>
        <dbReference type="EMBL" id="RBP47599.1"/>
    </source>
</evidence>
<comment type="subcellular location">
    <subcellularLocation>
        <location evidence="7">Cytoplasm</location>
    </subcellularLocation>
</comment>
<dbReference type="OrthoDB" id="9809970at2"/>
<evidence type="ECO:0000256" key="4">
    <source>
        <dbReference type="ARBA" id="ARBA00022857"/>
    </source>
</evidence>
<dbReference type="PIRSF" id="PIRSF000151">
    <property type="entry name" value="GPR"/>
    <property type="match status" value="1"/>
</dbReference>
<protein>
    <recommendedName>
        <fullName evidence="7">Gamma-glutamyl phosphate reductase</fullName>
        <shortName evidence="7">GPR</shortName>
        <ecNumber evidence="7">1.2.1.41</ecNumber>
    </recommendedName>
    <alternativeName>
        <fullName evidence="7">Glutamate-5-semialdehyde dehydrogenase</fullName>
    </alternativeName>
    <alternativeName>
        <fullName evidence="7">Glutamyl-gamma-semialdehyde dehydrogenase</fullName>
        <shortName evidence="7">GSA dehydrogenase</shortName>
    </alternativeName>
</protein>
<dbReference type="HAMAP" id="MF_00412">
    <property type="entry name" value="ProA"/>
    <property type="match status" value="1"/>
</dbReference>
<dbReference type="InterPro" id="IPR016161">
    <property type="entry name" value="Ald_DH/histidinol_DH"/>
</dbReference>
<evidence type="ECO:0000259" key="8">
    <source>
        <dbReference type="Pfam" id="PF00171"/>
    </source>
</evidence>
<accession>A0A366HV80</accession>